<dbReference type="SUPFAM" id="SSF54791">
    <property type="entry name" value="Eukaryotic type KH-domain (KH-domain type I)"/>
    <property type="match status" value="3"/>
</dbReference>
<evidence type="ECO:0000256" key="3">
    <source>
        <dbReference type="SAM" id="MobiDB-lite"/>
    </source>
</evidence>
<evidence type="ECO:0000259" key="4">
    <source>
        <dbReference type="SMART" id="SM00322"/>
    </source>
</evidence>
<dbReference type="Gene3D" id="3.30.1370.10">
    <property type="entry name" value="K Homology domain, type 1"/>
    <property type="match status" value="3"/>
</dbReference>
<evidence type="ECO:0000256" key="2">
    <source>
        <dbReference type="PROSITE-ProRule" id="PRU00117"/>
    </source>
</evidence>
<sequence length="422" mass="43412">MKRHGAEGGDYNRGGSKRQRGDGYADALAAGKFELRFLVSSKSAGAVIGKGGDNIKRLRSQFDATVTVPDSQGSAERVLTIVCVVDNIAPLCAEMLPKFEDAGADGKREAKMLVHMSHAGAIIGKGGSKIKELREETGCNIKVYSECAPQSSDRIVQIMGSESGLPGAVKAVCGLIKSIPIKGATRQYDPINYDPVLANEYGGFTFGGGDRGPPSRGDRGGRDGYGANMERRGGGDGHGRFGGGGPMGGGPRGMGPPMRGGRDMGPPMLGMGGDFGRGPGPQMSGPFGGGGMGAPMGGMGGPMGGYNQGFPGGPPQAGGNALSSTQQVTIPTELGGTIIGRGGERINRIREESGAHIVLEPTAPGQEERIITITGTQNQIHAAQYLLQQCVRQSLSQQGGPGGPGGMQGGMREMRSGPGRFR</sequence>
<feature type="region of interest" description="Disordered" evidence="3">
    <location>
        <begin position="395"/>
        <end position="422"/>
    </location>
</feature>
<keyword evidence="1" id="KW-0677">Repeat</keyword>
<feature type="domain" description="K Homology" evidence="4">
    <location>
        <begin position="31"/>
        <end position="100"/>
    </location>
</feature>
<dbReference type="GO" id="GO:0003723">
    <property type="term" value="F:RNA binding"/>
    <property type="evidence" value="ECO:0007669"/>
    <property type="project" value="UniProtKB-UniRule"/>
</dbReference>
<evidence type="ECO:0000313" key="6">
    <source>
        <dbReference type="WBParaSite" id="MBELARI_LOCUS11697"/>
    </source>
</evidence>
<organism evidence="5 6">
    <name type="scientific">Mesorhabditis belari</name>
    <dbReference type="NCBI Taxonomy" id="2138241"/>
    <lineage>
        <taxon>Eukaryota</taxon>
        <taxon>Metazoa</taxon>
        <taxon>Ecdysozoa</taxon>
        <taxon>Nematoda</taxon>
        <taxon>Chromadorea</taxon>
        <taxon>Rhabditida</taxon>
        <taxon>Rhabditina</taxon>
        <taxon>Rhabditomorpha</taxon>
        <taxon>Rhabditoidea</taxon>
        <taxon>Rhabditidae</taxon>
        <taxon>Mesorhabditinae</taxon>
        <taxon>Mesorhabditis</taxon>
    </lineage>
</organism>
<evidence type="ECO:0000313" key="5">
    <source>
        <dbReference type="Proteomes" id="UP000887575"/>
    </source>
</evidence>
<accession>A0AAF3ECM7</accession>
<keyword evidence="5" id="KW-1185">Reference proteome</keyword>
<feature type="region of interest" description="Disordered" evidence="3">
    <location>
        <begin position="1"/>
        <end position="21"/>
    </location>
</feature>
<dbReference type="InterPro" id="IPR004087">
    <property type="entry name" value="KH_dom"/>
</dbReference>
<dbReference type="Proteomes" id="UP000887575">
    <property type="component" value="Unassembled WGS sequence"/>
</dbReference>
<name>A0AAF3ECM7_9BILA</name>
<feature type="compositionally biased region" description="Gly residues" evidence="3">
    <location>
        <begin position="399"/>
        <end position="409"/>
    </location>
</feature>
<dbReference type="CDD" id="cd22434">
    <property type="entry name" value="KH-I_HNRNPK_rpt3"/>
    <property type="match status" value="1"/>
</dbReference>
<evidence type="ECO:0000256" key="1">
    <source>
        <dbReference type="ARBA" id="ARBA00022737"/>
    </source>
</evidence>
<feature type="compositionally biased region" description="Gly residues" evidence="3">
    <location>
        <begin position="240"/>
        <end position="252"/>
    </location>
</feature>
<dbReference type="InterPro" id="IPR036612">
    <property type="entry name" value="KH_dom_type_1_sf"/>
</dbReference>
<dbReference type="SMART" id="SM00322">
    <property type="entry name" value="KH"/>
    <property type="match status" value="3"/>
</dbReference>
<feature type="compositionally biased region" description="Basic and acidic residues" evidence="3">
    <location>
        <begin position="229"/>
        <end position="239"/>
    </location>
</feature>
<feature type="region of interest" description="Disordered" evidence="3">
    <location>
        <begin position="205"/>
        <end position="252"/>
    </location>
</feature>
<keyword evidence="2" id="KW-0694">RNA-binding</keyword>
<dbReference type="InterPro" id="IPR004088">
    <property type="entry name" value="KH_dom_type_1"/>
</dbReference>
<dbReference type="WBParaSite" id="MBELARI_LOCUS11697">
    <property type="protein sequence ID" value="MBELARI_LOCUS11697"/>
    <property type="gene ID" value="MBELARI_LOCUS11697"/>
</dbReference>
<dbReference type="AlphaFoldDB" id="A0AAF3ECM7"/>
<dbReference type="PANTHER" id="PTHR10288">
    <property type="entry name" value="KH DOMAIN CONTAINING RNA BINDING PROTEIN"/>
    <property type="match status" value="1"/>
</dbReference>
<protein>
    <submittedName>
        <fullName evidence="6">K Homology domain-containing protein</fullName>
    </submittedName>
</protein>
<dbReference type="PROSITE" id="PS50084">
    <property type="entry name" value="KH_TYPE_1"/>
    <property type="match status" value="3"/>
</dbReference>
<dbReference type="CDD" id="cd22432">
    <property type="entry name" value="KH-I_HNRNPK_rpt1"/>
    <property type="match status" value="1"/>
</dbReference>
<feature type="domain" description="K Homology" evidence="4">
    <location>
        <begin position="322"/>
        <end position="392"/>
    </location>
</feature>
<feature type="domain" description="K Homology" evidence="4">
    <location>
        <begin position="106"/>
        <end position="177"/>
    </location>
</feature>
<reference evidence="6" key="1">
    <citation type="submission" date="2024-02" db="UniProtKB">
        <authorList>
            <consortium name="WormBaseParasite"/>
        </authorList>
    </citation>
    <scope>IDENTIFICATION</scope>
</reference>
<dbReference type="Pfam" id="PF00013">
    <property type="entry name" value="KH_1"/>
    <property type="match status" value="3"/>
</dbReference>
<proteinExistence type="predicted"/>